<reference evidence="1" key="1">
    <citation type="submission" date="2021-05" db="EMBL/GenBank/DDBJ databases">
        <authorList>
            <person name="Alioto T."/>
            <person name="Alioto T."/>
            <person name="Gomez Garrido J."/>
        </authorList>
    </citation>
    <scope>NUCLEOTIDE SEQUENCE</scope>
</reference>
<dbReference type="EMBL" id="HBUF01178702">
    <property type="protein sequence ID" value="CAG6654681.1"/>
    <property type="molecule type" value="Transcribed_RNA"/>
</dbReference>
<protein>
    <submittedName>
        <fullName evidence="1">Uncharacterized protein</fullName>
    </submittedName>
</protein>
<sequence>MPLLGAPELILEVKVEGRQRHLPLTHQPWSTVESCCTSSPCKTCRGQNISALLSGTCNFFLCNLSCSCMTGISGGSTALVPLLTSLVSGPGGCFSTPSWSALNLLPTISAPGEKSCKNVGQQPLQLGVDERGGLWRWQQIAQMFCSEGRGESRLLPHHTEPLDICCQQRLCPHEWRHG</sequence>
<name>A0A8D8RPP6_9HEMI</name>
<dbReference type="AlphaFoldDB" id="A0A8D8RPP6"/>
<proteinExistence type="predicted"/>
<accession>A0A8D8RPP6</accession>
<evidence type="ECO:0000313" key="1">
    <source>
        <dbReference type="EMBL" id="CAG6654681.1"/>
    </source>
</evidence>
<organism evidence="1">
    <name type="scientific">Cacopsylla melanoneura</name>
    <dbReference type="NCBI Taxonomy" id="428564"/>
    <lineage>
        <taxon>Eukaryota</taxon>
        <taxon>Metazoa</taxon>
        <taxon>Ecdysozoa</taxon>
        <taxon>Arthropoda</taxon>
        <taxon>Hexapoda</taxon>
        <taxon>Insecta</taxon>
        <taxon>Pterygota</taxon>
        <taxon>Neoptera</taxon>
        <taxon>Paraneoptera</taxon>
        <taxon>Hemiptera</taxon>
        <taxon>Sternorrhyncha</taxon>
        <taxon>Psylloidea</taxon>
        <taxon>Psyllidae</taxon>
        <taxon>Psyllinae</taxon>
        <taxon>Cacopsylla</taxon>
    </lineage>
</organism>